<protein>
    <submittedName>
        <fullName evidence="3">PPOX class F420-dependent enzyme</fullName>
    </submittedName>
</protein>
<evidence type="ECO:0000313" key="3">
    <source>
        <dbReference type="EMBL" id="GGF16295.1"/>
    </source>
</evidence>
<dbReference type="InterPro" id="IPR011576">
    <property type="entry name" value="Pyridox_Oxase_N"/>
</dbReference>
<dbReference type="Gene3D" id="2.30.110.10">
    <property type="entry name" value="Electron Transport, Fmn-binding Protein, Chain A"/>
    <property type="match status" value="1"/>
</dbReference>
<dbReference type="InterPro" id="IPR012349">
    <property type="entry name" value="Split_barrel_FMN-bd"/>
</dbReference>
<dbReference type="PANTHER" id="PTHR35176:SF6">
    <property type="entry name" value="HEME OXYGENASE HI_0854-RELATED"/>
    <property type="match status" value="1"/>
</dbReference>
<dbReference type="SUPFAM" id="SSF50475">
    <property type="entry name" value="FMN-binding split barrel"/>
    <property type="match status" value="1"/>
</dbReference>
<dbReference type="RefSeq" id="WP_188673853.1">
    <property type="nucleotide sequence ID" value="NZ_BMGP01000001.1"/>
</dbReference>
<dbReference type="Pfam" id="PF01243">
    <property type="entry name" value="PNPOx_N"/>
    <property type="match status" value="1"/>
</dbReference>
<sequence length="131" mass="14469">MTLSPELLTLLRKPSLCFIATTMPDGSPQLTETWVDTDGENVVINTVAGFQKVRNIERDPRVAVAIADPGEPTRYVQVRGTVIATRTEGAAEHINELSHKYTGSDYPWYGGRDQTRVMLIIEPNSVTAPRS</sequence>
<dbReference type="GO" id="GO:0070967">
    <property type="term" value="F:coenzyme F420 binding"/>
    <property type="evidence" value="ECO:0007669"/>
    <property type="project" value="TreeGrafter"/>
</dbReference>
<name>A0A917EU38_9MICO</name>
<proteinExistence type="predicted"/>
<accession>A0A917EU38</accession>
<dbReference type="EMBL" id="BMGP01000001">
    <property type="protein sequence ID" value="GGF16295.1"/>
    <property type="molecule type" value="Genomic_DNA"/>
</dbReference>
<dbReference type="GO" id="GO:0005829">
    <property type="term" value="C:cytosol"/>
    <property type="evidence" value="ECO:0007669"/>
    <property type="project" value="TreeGrafter"/>
</dbReference>
<dbReference type="Proteomes" id="UP000598775">
    <property type="component" value="Unassembled WGS sequence"/>
</dbReference>
<keyword evidence="1" id="KW-0560">Oxidoreductase</keyword>
<dbReference type="AlphaFoldDB" id="A0A917EU38"/>
<dbReference type="InterPro" id="IPR052019">
    <property type="entry name" value="F420H2_bilvrd_red/Heme_oxyg"/>
</dbReference>
<dbReference type="InterPro" id="IPR019920">
    <property type="entry name" value="F420-binding_dom_put"/>
</dbReference>
<evidence type="ECO:0000256" key="1">
    <source>
        <dbReference type="ARBA" id="ARBA00023002"/>
    </source>
</evidence>
<gene>
    <name evidence="3" type="ORF">GCM10011399_07640</name>
</gene>
<evidence type="ECO:0000259" key="2">
    <source>
        <dbReference type="Pfam" id="PF01243"/>
    </source>
</evidence>
<dbReference type="GO" id="GO:0016627">
    <property type="term" value="F:oxidoreductase activity, acting on the CH-CH group of donors"/>
    <property type="evidence" value="ECO:0007669"/>
    <property type="project" value="TreeGrafter"/>
</dbReference>
<dbReference type="PANTHER" id="PTHR35176">
    <property type="entry name" value="HEME OXYGENASE HI_0854-RELATED"/>
    <property type="match status" value="1"/>
</dbReference>
<dbReference type="NCBIfam" id="TIGR03618">
    <property type="entry name" value="Rv1155_F420"/>
    <property type="match status" value="1"/>
</dbReference>
<evidence type="ECO:0000313" key="4">
    <source>
        <dbReference type="Proteomes" id="UP000598775"/>
    </source>
</evidence>
<reference evidence="3 4" key="1">
    <citation type="journal article" date="2014" name="Int. J. Syst. Evol. Microbiol.">
        <title>Complete genome sequence of Corynebacterium casei LMG S-19264T (=DSM 44701T), isolated from a smear-ripened cheese.</title>
        <authorList>
            <consortium name="US DOE Joint Genome Institute (JGI-PGF)"/>
            <person name="Walter F."/>
            <person name="Albersmeier A."/>
            <person name="Kalinowski J."/>
            <person name="Ruckert C."/>
        </authorList>
    </citation>
    <scope>NUCLEOTIDE SEQUENCE [LARGE SCALE GENOMIC DNA]</scope>
    <source>
        <strain evidence="3 4">CGMCC 1.12976</strain>
    </source>
</reference>
<organism evidence="3 4">
    <name type="scientific">Subtercola lobariae</name>
    <dbReference type="NCBI Taxonomy" id="1588641"/>
    <lineage>
        <taxon>Bacteria</taxon>
        <taxon>Bacillati</taxon>
        <taxon>Actinomycetota</taxon>
        <taxon>Actinomycetes</taxon>
        <taxon>Micrococcales</taxon>
        <taxon>Microbacteriaceae</taxon>
        <taxon>Subtercola</taxon>
    </lineage>
</organism>
<keyword evidence="4" id="KW-1185">Reference proteome</keyword>
<feature type="domain" description="Pyridoxamine 5'-phosphate oxidase N-terminal" evidence="2">
    <location>
        <begin position="4"/>
        <end position="124"/>
    </location>
</feature>
<comment type="caution">
    <text evidence="3">The sequence shown here is derived from an EMBL/GenBank/DDBJ whole genome shotgun (WGS) entry which is preliminary data.</text>
</comment>